<dbReference type="EMBL" id="BARU01019212">
    <property type="protein sequence ID" value="GAH50059.1"/>
    <property type="molecule type" value="Genomic_DNA"/>
</dbReference>
<reference evidence="2" key="1">
    <citation type="journal article" date="2014" name="Front. Microbiol.">
        <title>High frequency of phylogenetically diverse reductive dehalogenase-homologous genes in deep subseafloor sedimentary metagenomes.</title>
        <authorList>
            <person name="Kawai M."/>
            <person name="Futagami T."/>
            <person name="Toyoda A."/>
            <person name="Takaki Y."/>
            <person name="Nishi S."/>
            <person name="Hori S."/>
            <person name="Arai W."/>
            <person name="Tsubouchi T."/>
            <person name="Morono Y."/>
            <person name="Uchiyama I."/>
            <person name="Ito T."/>
            <person name="Fujiyama A."/>
            <person name="Inagaki F."/>
            <person name="Takami H."/>
        </authorList>
    </citation>
    <scope>NUCLEOTIDE SEQUENCE</scope>
    <source>
        <strain evidence="2">Expedition CK06-06</strain>
    </source>
</reference>
<gene>
    <name evidence="2" type="ORF">S03H2_31663</name>
</gene>
<name>X1H897_9ZZZZ</name>
<evidence type="ECO:0000259" key="1">
    <source>
        <dbReference type="Pfam" id="PF14417"/>
    </source>
</evidence>
<protein>
    <recommendedName>
        <fullName evidence="1">MEDS domain-containing protein</fullName>
    </recommendedName>
</protein>
<feature type="domain" description="MEDS" evidence="1">
    <location>
        <begin position="24"/>
        <end position="125"/>
    </location>
</feature>
<comment type="caution">
    <text evidence="2">The sequence shown here is derived from an EMBL/GenBank/DDBJ whole genome shotgun (WGS) entry which is preliminary data.</text>
</comment>
<dbReference type="AlphaFoldDB" id="X1H897"/>
<feature type="non-terminal residue" evidence="2">
    <location>
        <position position="125"/>
    </location>
</feature>
<evidence type="ECO:0000313" key="2">
    <source>
        <dbReference type="EMBL" id="GAH50059.1"/>
    </source>
</evidence>
<dbReference type="InterPro" id="IPR025847">
    <property type="entry name" value="MEDS_domain"/>
</dbReference>
<organism evidence="2">
    <name type="scientific">marine sediment metagenome</name>
    <dbReference type="NCBI Taxonomy" id="412755"/>
    <lineage>
        <taxon>unclassified sequences</taxon>
        <taxon>metagenomes</taxon>
        <taxon>ecological metagenomes</taxon>
    </lineage>
</organism>
<sequence>MVKGKDEVNSQFIKEIERLKPHEHLCHIYDTPEEWSAAVTAFLITGLRRGEKCLYVVDTHTADQVRALLHEQGVDVTTAEASGQLVILHEAKAYTRGGFFDPDRMIAFLVNAAETAIAEGYHAIR</sequence>
<accession>X1H897</accession>
<dbReference type="Pfam" id="PF14417">
    <property type="entry name" value="MEDS"/>
    <property type="match status" value="1"/>
</dbReference>
<proteinExistence type="predicted"/>